<name>S7W8C2_SPRLO</name>
<gene>
    <name evidence="2" type="ORF">SLOPH_887</name>
</gene>
<dbReference type="InParanoid" id="S7W8C2"/>
<keyword evidence="3" id="KW-1185">Reference proteome</keyword>
<keyword evidence="1" id="KW-0175">Coiled coil</keyword>
<dbReference type="VEuPathDB" id="MicrosporidiaDB:SLOPH_887"/>
<accession>S7W8C2</accession>
<evidence type="ECO:0000313" key="3">
    <source>
        <dbReference type="Proteomes" id="UP000014978"/>
    </source>
</evidence>
<feature type="coiled-coil region" evidence="1">
    <location>
        <begin position="207"/>
        <end position="266"/>
    </location>
</feature>
<dbReference type="Proteomes" id="UP000014978">
    <property type="component" value="Unassembled WGS sequence"/>
</dbReference>
<organism evidence="2 3">
    <name type="scientific">Spraguea lophii (strain 42_110)</name>
    <name type="common">Microsporidian parasite</name>
    <dbReference type="NCBI Taxonomy" id="1358809"/>
    <lineage>
        <taxon>Eukaryota</taxon>
        <taxon>Fungi</taxon>
        <taxon>Fungi incertae sedis</taxon>
        <taxon>Microsporidia</taxon>
        <taxon>Spragueidae</taxon>
        <taxon>Spraguea</taxon>
    </lineage>
</organism>
<comment type="caution">
    <text evidence="2">The sequence shown here is derived from an EMBL/GenBank/DDBJ whole genome shotgun (WGS) entry which is preliminary data.</text>
</comment>
<evidence type="ECO:0000256" key="1">
    <source>
        <dbReference type="SAM" id="Coils"/>
    </source>
</evidence>
<reference evidence="3" key="1">
    <citation type="journal article" date="2013" name="PLoS Genet.">
        <title>The genome of Spraguea lophii and the basis of host-microsporidian interactions.</title>
        <authorList>
            <person name="Campbell S.E."/>
            <person name="Williams T.A."/>
            <person name="Yousuf A."/>
            <person name="Soanes D.M."/>
            <person name="Paszkiewicz K.H."/>
            <person name="Williams B.A.P."/>
        </authorList>
    </citation>
    <scope>NUCLEOTIDE SEQUENCE [LARGE SCALE GENOMIC DNA]</scope>
    <source>
        <strain evidence="3">42_110</strain>
    </source>
</reference>
<proteinExistence type="predicted"/>
<sequence length="456" mass="53013">MNILTYILFLQTKVYCSDNDSERNHHSRIYKRYEDQVVPSNDNNECEIMKPAEVVLDELSKSNCKINEGFELLGNKLDLTLSNILLCISKIESRYDKKREGEKEKIETLIGVIPERNSSEERVKSWNMGNGKNHDECVKSNKNPEVNIETGFRETPALPDVDESDDMLIDEIHEDANEKSKDLLIPFIPLFNKYVYDCIGCYVYSLKTSYEKDIARLRRKIALLERCGKKDIKAYPVDNEFRKVILEEYKESKQNYESKLKNLNNMDVSEVKNDCDDKARLFLRQEPLGRIDEELVEEWVIEAVNTRRNGLKQTKISKKKRSDPIYANITDTVKARKRSPLSQKFQDMYKEDGISKHQKFLEVSDDQSIGDRSESKDSIRTKKGKMTNMCKKDQGRSFEDEDLLPSECIRDLHPTYTGNDKNEICKCLKDIFKTLGSMTNVQVREFNIILDNLPTS</sequence>
<protein>
    <submittedName>
        <fullName evidence="2">Uncharacterized protein</fullName>
    </submittedName>
</protein>
<evidence type="ECO:0000313" key="2">
    <source>
        <dbReference type="EMBL" id="EPR79096.1"/>
    </source>
</evidence>
<dbReference type="EMBL" id="ATCN01000403">
    <property type="protein sequence ID" value="EPR79096.1"/>
    <property type="molecule type" value="Genomic_DNA"/>
</dbReference>
<dbReference type="HOGENOM" id="CLU_600163_0_0_1"/>
<dbReference type="AlphaFoldDB" id="S7W8C2"/>